<reference evidence="2" key="2">
    <citation type="journal article" date="2022" name="Res Sq">
        <title>Comparative Genomics Reveals Insights into the Divergent Evolution of Astigmatic Mites and Household Pest Adaptations.</title>
        <authorList>
            <person name="Xiong Q."/>
            <person name="Wan A.T.-Y."/>
            <person name="Liu X.-Y."/>
            <person name="Fung C.S.-H."/>
            <person name="Xiao X."/>
            <person name="Malainual N."/>
            <person name="Hou J."/>
            <person name="Wang L."/>
            <person name="Wang M."/>
            <person name="Yang K."/>
            <person name="Cui Y."/>
            <person name="Leung E."/>
            <person name="Nong W."/>
            <person name="Shin S.-K."/>
            <person name="Au S."/>
            <person name="Jeong K.Y."/>
            <person name="Chew F.T."/>
            <person name="Hui J."/>
            <person name="Leung T.F."/>
            <person name="Tungtrongchitr A."/>
            <person name="Zhong N."/>
            <person name="Liu Z."/>
            <person name="Tsui S."/>
        </authorList>
    </citation>
    <scope>NUCLEOTIDE SEQUENCE</scope>
    <source>
        <strain evidence="2">Derf</strain>
        <tissue evidence="2">Whole organism</tissue>
    </source>
</reference>
<protein>
    <submittedName>
        <fullName evidence="2">Uncharacterized protein</fullName>
    </submittedName>
</protein>
<comment type="caution">
    <text evidence="2">The sequence shown here is derived from an EMBL/GenBank/DDBJ whole genome shotgun (WGS) entry which is preliminary data.</text>
</comment>
<dbReference type="EMBL" id="ASGP02000004">
    <property type="protein sequence ID" value="KAH9512151.1"/>
    <property type="molecule type" value="Genomic_DNA"/>
</dbReference>
<evidence type="ECO:0000313" key="2">
    <source>
        <dbReference type="EMBL" id="KAH9512151.1"/>
    </source>
</evidence>
<name>A0A922L3N2_DERFA</name>
<gene>
    <name evidence="2" type="ORF">DERF_010548</name>
</gene>
<evidence type="ECO:0000256" key="1">
    <source>
        <dbReference type="SAM" id="MobiDB-lite"/>
    </source>
</evidence>
<feature type="region of interest" description="Disordered" evidence="1">
    <location>
        <begin position="1"/>
        <end position="32"/>
    </location>
</feature>
<dbReference type="AlphaFoldDB" id="A0A922L3N2"/>
<reference evidence="2" key="1">
    <citation type="submission" date="2013-05" db="EMBL/GenBank/DDBJ databases">
        <authorList>
            <person name="Yim A.K.Y."/>
            <person name="Chan T.F."/>
            <person name="Ji K.M."/>
            <person name="Liu X.Y."/>
            <person name="Zhou J.W."/>
            <person name="Li R.Q."/>
            <person name="Yang K.Y."/>
            <person name="Li J."/>
            <person name="Li M."/>
            <person name="Law P.T.W."/>
            <person name="Wu Y.L."/>
            <person name="Cai Z.L."/>
            <person name="Qin H."/>
            <person name="Bao Y."/>
            <person name="Leung R.K.K."/>
            <person name="Ng P.K.S."/>
            <person name="Zou J."/>
            <person name="Zhong X.J."/>
            <person name="Ran P.X."/>
            <person name="Zhong N.S."/>
            <person name="Liu Z.G."/>
            <person name="Tsui S.K.W."/>
        </authorList>
    </citation>
    <scope>NUCLEOTIDE SEQUENCE</scope>
    <source>
        <strain evidence="2">Derf</strain>
        <tissue evidence="2">Whole organism</tissue>
    </source>
</reference>
<accession>A0A922L3N2</accession>
<keyword evidence="3" id="KW-1185">Reference proteome</keyword>
<proteinExistence type="predicted"/>
<evidence type="ECO:0000313" key="3">
    <source>
        <dbReference type="Proteomes" id="UP000790347"/>
    </source>
</evidence>
<sequence length="66" mass="7506">MENQQQPQQSSSSTTTIPQPPRQQQQQQSNHLQNKLIYGNHIDRCAYACINIVVVMVVAVPKWTSL</sequence>
<dbReference type="Proteomes" id="UP000790347">
    <property type="component" value="Unassembled WGS sequence"/>
</dbReference>
<feature type="compositionally biased region" description="Low complexity" evidence="1">
    <location>
        <begin position="1"/>
        <end position="29"/>
    </location>
</feature>
<organism evidence="2 3">
    <name type="scientific">Dermatophagoides farinae</name>
    <name type="common">American house dust mite</name>
    <dbReference type="NCBI Taxonomy" id="6954"/>
    <lineage>
        <taxon>Eukaryota</taxon>
        <taxon>Metazoa</taxon>
        <taxon>Ecdysozoa</taxon>
        <taxon>Arthropoda</taxon>
        <taxon>Chelicerata</taxon>
        <taxon>Arachnida</taxon>
        <taxon>Acari</taxon>
        <taxon>Acariformes</taxon>
        <taxon>Sarcoptiformes</taxon>
        <taxon>Astigmata</taxon>
        <taxon>Psoroptidia</taxon>
        <taxon>Analgoidea</taxon>
        <taxon>Pyroglyphidae</taxon>
        <taxon>Dermatophagoidinae</taxon>
        <taxon>Dermatophagoides</taxon>
    </lineage>
</organism>